<organism evidence="2 3">
    <name type="scientific">Deinococcus rhizophilus</name>
    <dbReference type="NCBI Taxonomy" id="3049544"/>
    <lineage>
        <taxon>Bacteria</taxon>
        <taxon>Thermotogati</taxon>
        <taxon>Deinococcota</taxon>
        <taxon>Deinococci</taxon>
        <taxon>Deinococcales</taxon>
        <taxon>Deinococcaceae</taxon>
        <taxon>Deinococcus</taxon>
    </lineage>
</organism>
<sequence>LLSRSGSGADAATSTGAADSAPACCTLTFAVQGEAPGPVRLSVVRAPTGANLKAGHEVGTAPGAVTLPTPGEYVLRVAADGYAPAQVTVTAPSAVPVTVDLAP</sequence>
<name>A0ABT7JIF4_9DEIO</name>
<dbReference type="Pfam" id="PF08308">
    <property type="entry name" value="PEGA"/>
    <property type="match status" value="1"/>
</dbReference>
<dbReference type="RefSeq" id="WP_285523115.1">
    <property type="nucleotide sequence ID" value="NZ_JASNGB010000070.1"/>
</dbReference>
<feature type="domain" description="PEGA" evidence="1">
    <location>
        <begin position="42"/>
        <end position="101"/>
    </location>
</feature>
<evidence type="ECO:0000313" key="2">
    <source>
        <dbReference type="EMBL" id="MDL2344270.1"/>
    </source>
</evidence>
<comment type="caution">
    <text evidence="2">The sequence shown here is derived from an EMBL/GenBank/DDBJ whole genome shotgun (WGS) entry which is preliminary data.</text>
</comment>
<dbReference type="EMBL" id="JASNGB010000070">
    <property type="protein sequence ID" value="MDL2344270.1"/>
    <property type="molecule type" value="Genomic_DNA"/>
</dbReference>
<evidence type="ECO:0000313" key="3">
    <source>
        <dbReference type="Proteomes" id="UP001302059"/>
    </source>
</evidence>
<protein>
    <submittedName>
        <fullName evidence="2">PEGA domain-containing protein</fullName>
    </submittedName>
</protein>
<accession>A0ABT7JIF4</accession>
<reference evidence="2 3" key="1">
    <citation type="submission" date="2023-05" db="EMBL/GenBank/DDBJ databases">
        <authorList>
            <person name="Gao F."/>
        </authorList>
    </citation>
    <scope>NUCLEOTIDE SEQUENCE [LARGE SCALE GENOMIC DNA]</scope>
    <source>
        <strain evidence="2 3">MIMF12</strain>
    </source>
</reference>
<keyword evidence="3" id="KW-1185">Reference proteome</keyword>
<feature type="non-terminal residue" evidence="2">
    <location>
        <position position="1"/>
    </location>
</feature>
<proteinExistence type="predicted"/>
<dbReference type="Proteomes" id="UP001302059">
    <property type="component" value="Unassembled WGS sequence"/>
</dbReference>
<gene>
    <name evidence="2" type="ORF">QOL99_08900</name>
</gene>
<evidence type="ECO:0000259" key="1">
    <source>
        <dbReference type="Pfam" id="PF08308"/>
    </source>
</evidence>
<dbReference type="InterPro" id="IPR013229">
    <property type="entry name" value="PEGA"/>
</dbReference>